<sequence length="156" mass="17758">MSEEPAQPELAEQLHRINHRLRRRWGSQLAPHGMSPHYYRALAAIAHSPHVEDGGVSGLKLRDIAERLRIAPRSATEVIDGLEERGLVQRVPHPKDRRATLVVITDEGRALHEELRVERQRSSKEFFAVLNEADRGELSRLLGKLIDAHPRPERDS</sequence>
<dbReference type="EMBL" id="VFOU01000001">
    <property type="protein sequence ID" value="TQL74108.1"/>
    <property type="molecule type" value="Genomic_DNA"/>
</dbReference>
<dbReference type="Pfam" id="PF12802">
    <property type="entry name" value="MarR_2"/>
    <property type="match status" value="1"/>
</dbReference>
<evidence type="ECO:0000313" key="5">
    <source>
        <dbReference type="EMBL" id="TQL74108.1"/>
    </source>
</evidence>
<dbReference type="AlphaFoldDB" id="A0A543ANG9"/>
<keyword evidence="1" id="KW-0805">Transcription regulation</keyword>
<dbReference type="SMART" id="SM00347">
    <property type="entry name" value="HTH_MARR"/>
    <property type="match status" value="1"/>
</dbReference>
<comment type="caution">
    <text evidence="5">The sequence shown here is derived from an EMBL/GenBank/DDBJ whole genome shotgun (WGS) entry which is preliminary data.</text>
</comment>
<dbReference type="PANTHER" id="PTHR33164:SF103">
    <property type="entry name" value="REGULATORY PROTEIN MARR"/>
    <property type="match status" value="1"/>
</dbReference>
<dbReference type="PRINTS" id="PR00598">
    <property type="entry name" value="HTHMARR"/>
</dbReference>
<proteinExistence type="predicted"/>
<dbReference type="GO" id="GO:0003700">
    <property type="term" value="F:DNA-binding transcription factor activity"/>
    <property type="evidence" value="ECO:0007669"/>
    <property type="project" value="InterPro"/>
</dbReference>
<feature type="domain" description="HTH marR-type" evidence="4">
    <location>
        <begin position="7"/>
        <end position="147"/>
    </location>
</feature>
<evidence type="ECO:0000256" key="1">
    <source>
        <dbReference type="ARBA" id="ARBA00023015"/>
    </source>
</evidence>
<dbReference type="InterPro" id="IPR039422">
    <property type="entry name" value="MarR/SlyA-like"/>
</dbReference>
<dbReference type="GO" id="GO:0003677">
    <property type="term" value="F:DNA binding"/>
    <property type="evidence" value="ECO:0007669"/>
    <property type="project" value="UniProtKB-KW"/>
</dbReference>
<evidence type="ECO:0000256" key="2">
    <source>
        <dbReference type="ARBA" id="ARBA00023125"/>
    </source>
</evidence>
<dbReference type="PROSITE" id="PS01117">
    <property type="entry name" value="HTH_MARR_1"/>
    <property type="match status" value="1"/>
</dbReference>
<evidence type="ECO:0000313" key="6">
    <source>
        <dbReference type="Proteomes" id="UP000319746"/>
    </source>
</evidence>
<dbReference type="Proteomes" id="UP000319746">
    <property type="component" value="Unassembled WGS sequence"/>
</dbReference>
<evidence type="ECO:0000259" key="4">
    <source>
        <dbReference type="PROSITE" id="PS50995"/>
    </source>
</evidence>
<keyword evidence="6" id="KW-1185">Reference proteome</keyword>
<dbReference type="SUPFAM" id="SSF46785">
    <property type="entry name" value="Winged helix' DNA-binding domain"/>
    <property type="match status" value="1"/>
</dbReference>
<organism evidence="5 6">
    <name type="scientific">Enteractinococcus coprophilus</name>
    <dbReference type="NCBI Taxonomy" id="1027633"/>
    <lineage>
        <taxon>Bacteria</taxon>
        <taxon>Bacillati</taxon>
        <taxon>Actinomycetota</taxon>
        <taxon>Actinomycetes</taxon>
        <taxon>Micrococcales</taxon>
        <taxon>Micrococcaceae</taxon>
    </lineage>
</organism>
<gene>
    <name evidence="5" type="ORF">FB556_0559</name>
</gene>
<evidence type="ECO:0000256" key="3">
    <source>
        <dbReference type="ARBA" id="ARBA00023163"/>
    </source>
</evidence>
<dbReference type="OrthoDB" id="9815567at2"/>
<dbReference type="GO" id="GO:0006950">
    <property type="term" value="P:response to stress"/>
    <property type="evidence" value="ECO:0007669"/>
    <property type="project" value="TreeGrafter"/>
</dbReference>
<dbReference type="InterPro" id="IPR023187">
    <property type="entry name" value="Tscrpt_reg_MarR-type_CS"/>
</dbReference>
<reference evidence="5 6" key="1">
    <citation type="submission" date="2019-06" db="EMBL/GenBank/DDBJ databases">
        <title>Sequencing the genomes of 1000 actinobacteria strains.</title>
        <authorList>
            <person name="Klenk H.-P."/>
        </authorList>
    </citation>
    <scope>NUCLEOTIDE SEQUENCE [LARGE SCALE GENOMIC DNA]</scope>
    <source>
        <strain evidence="5 6">DSM 24083</strain>
    </source>
</reference>
<keyword evidence="3" id="KW-0804">Transcription</keyword>
<dbReference type="InterPro" id="IPR036388">
    <property type="entry name" value="WH-like_DNA-bd_sf"/>
</dbReference>
<name>A0A543ANG9_9MICC</name>
<keyword evidence="2 5" id="KW-0238">DNA-binding</keyword>
<accession>A0A543ANG9</accession>
<protein>
    <submittedName>
        <fullName evidence="5">DNA-binding MarR family transcriptional regulator</fullName>
    </submittedName>
</protein>
<dbReference type="Gene3D" id="1.10.10.10">
    <property type="entry name" value="Winged helix-like DNA-binding domain superfamily/Winged helix DNA-binding domain"/>
    <property type="match status" value="1"/>
</dbReference>
<dbReference type="PROSITE" id="PS50995">
    <property type="entry name" value="HTH_MARR_2"/>
    <property type="match status" value="1"/>
</dbReference>
<dbReference type="InterPro" id="IPR036390">
    <property type="entry name" value="WH_DNA-bd_sf"/>
</dbReference>
<dbReference type="PANTHER" id="PTHR33164">
    <property type="entry name" value="TRANSCRIPTIONAL REGULATOR, MARR FAMILY"/>
    <property type="match status" value="1"/>
</dbReference>
<dbReference type="InterPro" id="IPR000835">
    <property type="entry name" value="HTH_MarR-typ"/>
</dbReference>
<dbReference type="RefSeq" id="WP_141864517.1">
    <property type="nucleotide sequence ID" value="NZ_BAABAN010000016.1"/>
</dbReference>